<dbReference type="PANTHER" id="PTHR41237:SF1">
    <property type="entry name" value="SMALL RIBOSOMAL SUBUNIT PROTEIN BS21M"/>
    <property type="match status" value="1"/>
</dbReference>
<evidence type="ECO:0000256" key="3">
    <source>
        <dbReference type="ARBA" id="ARBA00023274"/>
    </source>
</evidence>
<gene>
    <name evidence="5" type="ORF">G3M48_003967</name>
</gene>
<reference evidence="5 6" key="1">
    <citation type="submission" date="2020-02" db="EMBL/GenBank/DDBJ databases">
        <title>Comparative genomics of the hypocrealean fungal genus Beauvera.</title>
        <authorList>
            <person name="Showalter D.N."/>
            <person name="Bushley K.E."/>
            <person name="Rehner S.A."/>
        </authorList>
    </citation>
    <scope>NUCLEOTIDE SEQUENCE [LARGE SCALE GENOMIC DNA]</scope>
    <source>
        <strain evidence="5 6">ARSEF4384</strain>
    </source>
</reference>
<dbReference type="PANTHER" id="PTHR41237">
    <property type="entry name" value="37S RIBOSOMAL PROTEIN MRP21, MITOCHONDRIAL"/>
    <property type="match status" value="1"/>
</dbReference>
<dbReference type="InterPro" id="IPR052837">
    <property type="entry name" value="Mitoribosomal_bS21"/>
</dbReference>
<keyword evidence="2" id="KW-0689">Ribosomal protein</keyword>
<dbReference type="InterPro" id="IPR001911">
    <property type="entry name" value="Ribosomal_bS21"/>
</dbReference>
<dbReference type="GO" id="GO:0005763">
    <property type="term" value="C:mitochondrial small ribosomal subunit"/>
    <property type="evidence" value="ECO:0007669"/>
    <property type="project" value="TreeGrafter"/>
</dbReference>
<proteinExistence type="inferred from homology"/>
<accession>A0AAW0RUZ1</accession>
<comment type="similarity">
    <text evidence="1">Belongs to the bacterial ribosomal protein bS21 family.</text>
</comment>
<keyword evidence="6" id="KW-1185">Reference proteome</keyword>
<feature type="compositionally biased region" description="Low complexity" evidence="4">
    <location>
        <begin position="128"/>
        <end position="137"/>
    </location>
</feature>
<evidence type="ECO:0000256" key="2">
    <source>
        <dbReference type="ARBA" id="ARBA00022980"/>
    </source>
</evidence>
<evidence type="ECO:0008006" key="7">
    <source>
        <dbReference type="Google" id="ProtNLM"/>
    </source>
</evidence>
<comment type="caution">
    <text evidence="5">The sequence shown here is derived from an EMBL/GenBank/DDBJ whole genome shotgun (WGS) entry which is preliminary data.</text>
</comment>
<feature type="region of interest" description="Disordered" evidence="4">
    <location>
        <begin position="99"/>
        <end position="143"/>
    </location>
</feature>
<dbReference type="EMBL" id="JAAHCF010000258">
    <property type="protein sequence ID" value="KAK8145815.1"/>
    <property type="molecule type" value="Genomic_DNA"/>
</dbReference>
<organism evidence="5 6">
    <name type="scientific">Beauveria asiatica</name>
    <dbReference type="NCBI Taxonomy" id="1069075"/>
    <lineage>
        <taxon>Eukaryota</taxon>
        <taxon>Fungi</taxon>
        <taxon>Dikarya</taxon>
        <taxon>Ascomycota</taxon>
        <taxon>Pezizomycotina</taxon>
        <taxon>Sordariomycetes</taxon>
        <taxon>Hypocreomycetidae</taxon>
        <taxon>Hypocreales</taxon>
        <taxon>Cordycipitaceae</taxon>
        <taxon>Beauveria</taxon>
    </lineage>
</organism>
<dbReference type="Proteomes" id="UP001397290">
    <property type="component" value="Unassembled WGS sequence"/>
</dbReference>
<dbReference type="GO" id="GO:0003735">
    <property type="term" value="F:structural constituent of ribosome"/>
    <property type="evidence" value="ECO:0007669"/>
    <property type="project" value="InterPro"/>
</dbReference>
<evidence type="ECO:0000256" key="1">
    <source>
        <dbReference type="ARBA" id="ARBA00006640"/>
    </source>
</evidence>
<keyword evidence="3" id="KW-0687">Ribonucleoprotein</keyword>
<evidence type="ECO:0000313" key="5">
    <source>
        <dbReference type="EMBL" id="KAK8145815.1"/>
    </source>
</evidence>
<feature type="compositionally biased region" description="Pro residues" evidence="4">
    <location>
        <begin position="103"/>
        <end position="112"/>
    </location>
</feature>
<dbReference type="AlphaFoldDB" id="A0AAW0RUZ1"/>
<name>A0AAW0RUZ1_9HYPO</name>
<sequence length="268" mass="29362">MCAQVLMLSHFQCFNDFNTNTFARASSIRHSSTMLHRIAMQRPSPARCFTTTTMNLNERRAPKPPPRINPLIGGMRAKPLEPVAQEPAAPAQAKIDVQSTITTPPPPPPPPKSSAAAAATSLPPPSRPSSSDTTSPAHTYSATSKGVPFQLDVTGILSSKASDYGRSVQQDDPLARPRVRAAASTGRTIFVRNANPGPNSAPTVRSALAMLGRLVGSQHIKNKYYSQRFHERKGLKRKRLASERWRSRFKVGFCAAYARVHELRKQGW</sequence>
<dbReference type="Pfam" id="PF01165">
    <property type="entry name" value="Ribosomal_S21"/>
    <property type="match status" value="1"/>
</dbReference>
<dbReference type="GO" id="GO:0070124">
    <property type="term" value="P:mitochondrial translational initiation"/>
    <property type="evidence" value="ECO:0007669"/>
    <property type="project" value="TreeGrafter"/>
</dbReference>
<evidence type="ECO:0000313" key="6">
    <source>
        <dbReference type="Proteomes" id="UP001397290"/>
    </source>
</evidence>
<evidence type="ECO:0000256" key="4">
    <source>
        <dbReference type="SAM" id="MobiDB-lite"/>
    </source>
</evidence>
<protein>
    <recommendedName>
        <fullName evidence="7">Ribosomal protein S21</fullName>
    </recommendedName>
</protein>